<gene>
    <name evidence="2" type="ORF">DFH07DRAFT_973514</name>
</gene>
<dbReference type="Proteomes" id="UP001215280">
    <property type="component" value="Unassembled WGS sequence"/>
</dbReference>
<name>A0AAD7HCH6_9AGAR</name>
<evidence type="ECO:0000313" key="3">
    <source>
        <dbReference type="Proteomes" id="UP001215280"/>
    </source>
</evidence>
<sequence>MSLSRLISFPDDFNPSQPALAENAPPPEPAGLEGADEPATRSSTSSALSAEMVLSHLDPEEGAGYVADTQSLLVQIMLTLLVRLASAAGIDLDALLAAMAATPAPPPPSSRNRSLAQQTSISFRMAAATANKGKSKEPVQAATTHLPPPPRPSSPATATAYFYLGLNPAPPGTEAAGAAQSRHSDNEVALVNAVHRLDEDCQSQHRIAREWDEEMKLMLTEARIRVAEDTRKLKEIQHGDHVVLGSLINTVNGLRRDISGLRSSLVADAALAPLPILVDSSPFLQPSSTMWQPAPACMGPPSSEAGPSTAVRRDHSAFEDDLPPAKCPRTSTSAPQEEPYNVLFYDVTPAGEARDLARAAMQAIPHLNVGSFINTIWPRNKMTTISICFRTHPFVLTFIDVIENCPPSGFEGLHACWAPVAADPVSIIRGEGFNRRSTG</sequence>
<dbReference type="AlphaFoldDB" id="A0AAD7HCH6"/>
<evidence type="ECO:0000313" key="2">
    <source>
        <dbReference type="EMBL" id="KAJ7717618.1"/>
    </source>
</evidence>
<reference evidence="2" key="1">
    <citation type="submission" date="2023-03" db="EMBL/GenBank/DDBJ databases">
        <title>Massive genome expansion in bonnet fungi (Mycena s.s.) driven by repeated elements and novel gene families across ecological guilds.</title>
        <authorList>
            <consortium name="Lawrence Berkeley National Laboratory"/>
            <person name="Harder C.B."/>
            <person name="Miyauchi S."/>
            <person name="Viragh M."/>
            <person name="Kuo A."/>
            <person name="Thoen E."/>
            <person name="Andreopoulos B."/>
            <person name="Lu D."/>
            <person name="Skrede I."/>
            <person name="Drula E."/>
            <person name="Henrissat B."/>
            <person name="Morin E."/>
            <person name="Kohler A."/>
            <person name="Barry K."/>
            <person name="LaButti K."/>
            <person name="Morin E."/>
            <person name="Salamov A."/>
            <person name="Lipzen A."/>
            <person name="Mereny Z."/>
            <person name="Hegedus B."/>
            <person name="Baldrian P."/>
            <person name="Stursova M."/>
            <person name="Weitz H."/>
            <person name="Taylor A."/>
            <person name="Grigoriev I.V."/>
            <person name="Nagy L.G."/>
            <person name="Martin F."/>
            <person name="Kauserud H."/>
        </authorList>
    </citation>
    <scope>NUCLEOTIDE SEQUENCE</scope>
    <source>
        <strain evidence="2">CBHHK188m</strain>
    </source>
</reference>
<comment type="caution">
    <text evidence="2">The sequence shown here is derived from an EMBL/GenBank/DDBJ whole genome shotgun (WGS) entry which is preliminary data.</text>
</comment>
<keyword evidence="3" id="KW-1185">Reference proteome</keyword>
<accession>A0AAD7HCH6</accession>
<evidence type="ECO:0000256" key="1">
    <source>
        <dbReference type="SAM" id="MobiDB-lite"/>
    </source>
</evidence>
<protein>
    <submittedName>
        <fullName evidence="2">Uncharacterized protein</fullName>
    </submittedName>
</protein>
<proteinExistence type="predicted"/>
<feature type="region of interest" description="Disordered" evidence="1">
    <location>
        <begin position="1"/>
        <end position="47"/>
    </location>
</feature>
<organism evidence="2 3">
    <name type="scientific">Mycena maculata</name>
    <dbReference type="NCBI Taxonomy" id="230809"/>
    <lineage>
        <taxon>Eukaryota</taxon>
        <taxon>Fungi</taxon>
        <taxon>Dikarya</taxon>
        <taxon>Basidiomycota</taxon>
        <taxon>Agaricomycotina</taxon>
        <taxon>Agaricomycetes</taxon>
        <taxon>Agaricomycetidae</taxon>
        <taxon>Agaricales</taxon>
        <taxon>Marasmiineae</taxon>
        <taxon>Mycenaceae</taxon>
        <taxon>Mycena</taxon>
    </lineage>
</organism>
<dbReference type="EMBL" id="JARJLG010000315">
    <property type="protein sequence ID" value="KAJ7717618.1"/>
    <property type="molecule type" value="Genomic_DNA"/>
</dbReference>
<feature type="region of interest" description="Disordered" evidence="1">
    <location>
        <begin position="128"/>
        <end position="154"/>
    </location>
</feature>
<feature type="region of interest" description="Disordered" evidence="1">
    <location>
        <begin position="296"/>
        <end position="334"/>
    </location>
</feature>